<dbReference type="Gene3D" id="3.40.50.720">
    <property type="entry name" value="NAD(P)-binding Rossmann-like Domain"/>
    <property type="match status" value="1"/>
</dbReference>
<keyword evidence="3" id="KW-1185">Reference proteome</keyword>
<dbReference type="CDD" id="cd11616">
    <property type="entry name" value="SAF_DH_OX_like"/>
    <property type="match status" value="1"/>
</dbReference>
<dbReference type="RefSeq" id="WP_263828532.1">
    <property type="nucleotide sequence ID" value="NZ_JAOWLB010000006.1"/>
</dbReference>
<dbReference type="Pfam" id="PF08666">
    <property type="entry name" value="SAF"/>
    <property type="match status" value="1"/>
</dbReference>
<dbReference type="PANTHER" id="PTHR37850">
    <property type="entry name" value="STRU PROTEIN"/>
    <property type="match status" value="1"/>
</dbReference>
<dbReference type="InterPro" id="IPR036291">
    <property type="entry name" value="NAD(P)-bd_dom_sf"/>
</dbReference>
<organism evidence="2 3">
    <name type="scientific">Ruegeria aquimaris</name>
    <dbReference type="NCBI Taxonomy" id="2984333"/>
    <lineage>
        <taxon>Bacteria</taxon>
        <taxon>Pseudomonadati</taxon>
        <taxon>Pseudomonadota</taxon>
        <taxon>Alphaproteobacteria</taxon>
        <taxon>Rhodobacterales</taxon>
        <taxon>Roseobacteraceae</taxon>
        <taxon>Ruegeria</taxon>
    </lineage>
</organism>
<reference evidence="2 3" key="1">
    <citation type="submission" date="2022-10" db="EMBL/GenBank/DDBJ databases">
        <title>Ruegeria sp. nov., isolated from ocean surface sediments.</title>
        <authorList>
            <person name="He W."/>
            <person name="Xue H.-P."/>
            <person name="Zhang D.-F."/>
        </authorList>
    </citation>
    <scope>NUCLEOTIDE SEQUENCE [LARGE SCALE GENOMIC DNA]</scope>
    <source>
        <strain evidence="2 3">XHP0148</strain>
    </source>
</reference>
<gene>
    <name evidence="2" type="ORF">OE747_10370</name>
</gene>
<feature type="domain" description="SAF" evidence="1">
    <location>
        <begin position="350"/>
        <end position="413"/>
    </location>
</feature>
<dbReference type="Proteomes" id="UP001320899">
    <property type="component" value="Unassembled WGS sequence"/>
</dbReference>
<comment type="caution">
    <text evidence="2">The sequence shown here is derived from an EMBL/GenBank/DDBJ whole genome shotgun (WGS) entry which is preliminary data.</text>
</comment>
<proteinExistence type="predicted"/>
<protein>
    <submittedName>
        <fullName evidence="2">SAF domain-containing protein</fullName>
    </submittedName>
</protein>
<dbReference type="EMBL" id="JAOWLB010000006">
    <property type="protein sequence ID" value="MCV2888751.1"/>
    <property type="molecule type" value="Genomic_DNA"/>
</dbReference>
<dbReference type="Pfam" id="PF21135">
    <property type="entry name" value="DRL_cat"/>
    <property type="match status" value="1"/>
</dbReference>
<dbReference type="InterPro" id="IPR048423">
    <property type="entry name" value="DRL_cat"/>
</dbReference>
<name>A0ABT3AKT4_9RHOB</name>
<dbReference type="SMART" id="SM00858">
    <property type="entry name" value="SAF"/>
    <property type="match status" value="1"/>
</dbReference>
<accession>A0ABT3AKT4</accession>
<dbReference type="InterPro" id="IPR013974">
    <property type="entry name" value="SAF"/>
</dbReference>
<dbReference type="PANTHER" id="PTHR37850:SF3">
    <property type="entry name" value="BLR7815 PROTEIN"/>
    <property type="match status" value="1"/>
</dbReference>
<dbReference type="InterPro" id="IPR005106">
    <property type="entry name" value="Asp/hSer_DH_NAD-bd"/>
</dbReference>
<sequence length="432" mass="45669">MNLARLAAERAETGHPVTAALIGAGKFGSMFLSQVPTIAGLRVSAIADLDPERARAACRAVGWSEERIAATAFVEDGRALAARDDVEVIIEATGDPRAGIAHAQAAIAGGKHVVMVNVEADVLAGPALARAAREAGTVYSMAYGDQPALVAEMVDWARATGFRVAAAGKGTKYLPAYHTVTPDEVWDHYGLTAEEAARAGMNPKMFNSFLDGTKSAIEMVAIANACGLDVPDQGLSFPPCGVDDLAHVLRPRAVGGQLDRSGMVETISSLERDGRPVYRDLRWGVYVVLEAPNDYAAACFRQYGLPTDSTGRFAAMYKPFHLIGLELSVSVLSAALRREPTGMAREMRGTVASVAKRGLKAGEMLDGEGGYTVWGKAQPIAKAADALPIGLAHGLRLRRDVAAGEVLTLADVELDGDPVLDLYRSCQRGATR</sequence>
<dbReference type="Pfam" id="PF03447">
    <property type="entry name" value="NAD_binding_3"/>
    <property type="match status" value="1"/>
</dbReference>
<evidence type="ECO:0000313" key="2">
    <source>
        <dbReference type="EMBL" id="MCV2888751.1"/>
    </source>
</evidence>
<evidence type="ECO:0000313" key="3">
    <source>
        <dbReference type="Proteomes" id="UP001320899"/>
    </source>
</evidence>
<dbReference type="SUPFAM" id="SSF51735">
    <property type="entry name" value="NAD(P)-binding Rossmann-fold domains"/>
    <property type="match status" value="1"/>
</dbReference>
<evidence type="ECO:0000259" key="1">
    <source>
        <dbReference type="SMART" id="SM00858"/>
    </source>
</evidence>